<name>A0A5C5WF34_9BACT</name>
<dbReference type="Gene3D" id="3.30.450.40">
    <property type="match status" value="1"/>
</dbReference>
<dbReference type="SMART" id="SM00387">
    <property type="entry name" value="HATPase_c"/>
    <property type="match status" value="1"/>
</dbReference>
<dbReference type="InterPro" id="IPR001610">
    <property type="entry name" value="PAC"/>
</dbReference>
<evidence type="ECO:0000256" key="2">
    <source>
        <dbReference type="ARBA" id="ARBA00012438"/>
    </source>
</evidence>
<evidence type="ECO:0000256" key="5">
    <source>
        <dbReference type="ARBA" id="ARBA00022741"/>
    </source>
</evidence>
<reference evidence="12 13" key="1">
    <citation type="submission" date="2019-02" db="EMBL/GenBank/DDBJ databases">
        <title>Deep-cultivation of Planctomycetes and their phenomic and genomic characterization uncovers novel biology.</title>
        <authorList>
            <person name="Wiegand S."/>
            <person name="Jogler M."/>
            <person name="Boedeker C."/>
            <person name="Pinto D."/>
            <person name="Vollmers J."/>
            <person name="Rivas-Marin E."/>
            <person name="Kohn T."/>
            <person name="Peeters S.H."/>
            <person name="Heuer A."/>
            <person name="Rast P."/>
            <person name="Oberbeckmann S."/>
            <person name="Bunk B."/>
            <person name="Jeske O."/>
            <person name="Meyerdierks A."/>
            <person name="Storesund J.E."/>
            <person name="Kallscheuer N."/>
            <person name="Luecker S."/>
            <person name="Lage O.M."/>
            <person name="Pohl T."/>
            <person name="Merkel B.J."/>
            <person name="Hornburger P."/>
            <person name="Mueller R.-W."/>
            <person name="Bruemmer F."/>
            <person name="Labrenz M."/>
            <person name="Spormann A.M."/>
            <person name="Op Den Camp H."/>
            <person name="Overmann J."/>
            <person name="Amann R."/>
            <person name="Jetten M.S.M."/>
            <person name="Mascher T."/>
            <person name="Medema M.H."/>
            <person name="Devos D.P."/>
            <person name="Kaster A.-K."/>
            <person name="Ovreas L."/>
            <person name="Rohde M."/>
            <person name="Galperin M.Y."/>
            <person name="Jogler C."/>
        </authorList>
    </citation>
    <scope>NUCLEOTIDE SEQUENCE [LARGE SCALE GENOMIC DNA]</scope>
    <source>
        <strain evidence="12 13">Pla22</strain>
    </source>
</reference>
<dbReference type="AlphaFoldDB" id="A0A5C5WF34"/>
<evidence type="ECO:0000256" key="7">
    <source>
        <dbReference type="ARBA" id="ARBA00022840"/>
    </source>
</evidence>
<keyword evidence="7" id="KW-0067">ATP-binding</keyword>
<dbReference type="Pfam" id="PF13426">
    <property type="entry name" value="PAS_9"/>
    <property type="match status" value="1"/>
</dbReference>
<keyword evidence="8" id="KW-0902">Two-component regulatory system</keyword>
<evidence type="ECO:0000256" key="3">
    <source>
        <dbReference type="ARBA" id="ARBA00022553"/>
    </source>
</evidence>
<dbReference type="Gene3D" id="3.30.450.20">
    <property type="entry name" value="PAS domain"/>
    <property type="match status" value="1"/>
</dbReference>
<dbReference type="Gene3D" id="3.30.565.10">
    <property type="entry name" value="Histidine kinase-like ATPase, C-terminal domain"/>
    <property type="match status" value="1"/>
</dbReference>
<evidence type="ECO:0000259" key="10">
    <source>
        <dbReference type="PROSITE" id="PS50112"/>
    </source>
</evidence>
<sequence length="545" mass="60270">MNRPENLRQHDLLETDLRGQTLVLKRLAEGASLDEVLHTLIDVAEESRPEMIASVLLVDMESGRLRSGASRRLPAFYCDAIDGTIPGPNVGSCGTAAFTRKRVVVEDISSDPLWDGGREVALRASLRACWSEPIIASTGEVLGTFAMYYKSPRAPTQNELDFVSSCANLAALAIGRVRYQHEVERERALLKTIVNGVPDALLSSSLERKITHFSRSASKMFGYEPHEVLGKDTAFLYANAEDHKRLARERFNTDVTQAAEDLEVIEIEWRKKSGDTFPGEIVGGTIRDEHGSPLGFIGMIRDITDRKLAEAKLAASQDKLVQAERLAAMGQMVSAIAHESRNALQRIQVSVEVLQYDIEPGSEARQDLDRISRAKADLERLHDELRNFAGPIQLIAANGNFAEVWRQAWTNLKVSRGERDAQLIEQVANVNLDCRCDAFRLEQVFRNLFENSLAACSDPVRITVTCQEIDIDGVPGLQISIRDNGPGLPPEMRPYVFEAFHTSKAKGTGLGMAIAKRFLLAHHGTIEIGSDSNDGAEFVIKMPRA</sequence>
<dbReference type="SMART" id="SM00065">
    <property type="entry name" value="GAF"/>
    <property type="match status" value="1"/>
</dbReference>
<dbReference type="InterPro" id="IPR003661">
    <property type="entry name" value="HisK_dim/P_dom"/>
</dbReference>
<keyword evidence="6" id="KW-0418">Kinase</keyword>
<comment type="caution">
    <text evidence="12">The sequence shown here is derived from an EMBL/GenBank/DDBJ whole genome shotgun (WGS) entry which is preliminary data.</text>
</comment>
<dbReference type="PANTHER" id="PTHR43065:SF10">
    <property type="entry name" value="PEROXIDE STRESS-ACTIVATED HISTIDINE KINASE MAK3"/>
    <property type="match status" value="1"/>
</dbReference>
<dbReference type="InterPro" id="IPR000700">
    <property type="entry name" value="PAS-assoc_C"/>
</dbReference>
<dbReference type="SMART" id="SM00091">
    <property type="entry name" value="PAS"/>
    <property type="match status" value="1"/>
</dbReference>
<dbReference type="GO" id="GO:0000155">
    <property type="term" value="F:phosphorelay sensor kinase activity"/>
    <property type="evidence" value="ECO:0007669"/>
    <property type="project" value="InterPro"/>
</dbReference>
<comment type="catalytic activity">
    <reaction evidence="1">
        <text>ATP + protein L-histidine = ADP + protein N-phospho-L-histidine.</text>
        <dbReference type="EC" id="2.7.13.3"/>
    </reaction>
</comment>
<dbReference type="InterPro" id="IPR029016">
    <property type="entry name" value="GAF-like_dom_sf"/>
</dbReference>
<dbReference type="PROSITE" id="PS50113">
    <property type="entry name" value="PAC"/>
    <property type="match status" value="1"/>
</dbReference>
<dbReference type="Pfam" id="PF00512">
    <property type="entry name" value="HisKA"/>
    <property type="match status" value="1"/>
</dbReference>
<dbReference type="NCBIfam" id="TIGR00229">
    <property type="entry name" value="sensory_box"/>
    <property type="match status" value="1"/>
</dbReference>
<dbReference type="SUPFAM" id="SSF55785">
    <property type="entry name" value="PYP-like sensor domain (PAS domain)"/>
    <property type="match status" value="1"/>
</dbReference>
<proteinExistence type="predicted"/>
<dbReference type="InterPro" id="IPR003594">
    <property type="entry name" value="HATPase_dom"/>
</dbReference>
<dbReference type="SUPFAM" id="SSF55781">
    <property type="entry name" value="GAF domain-like"/>
    <property type="match status" value="1"/>
</dbReference>
<evidence type="ECO:0000259" key="11">
    <source>
        <dbReference type="PROSITE" id="PS50113"/>
    </source>
</evidence>
<dbReference type="SMART" id="SM00086">
    <property type="entry name" value="PAC"/>
    <property type="match status" value="1"/>
</dbReference>
<dbReference type="GO" id="GO:0005524">
    <property type="term" value="F:ATP binding"/>
    <property type="evidence" value="ECO:0007669"/>
    <property type="project" value="UniProtKB-KW"/>
</dbReference>
<dbReference type="PROSITE" id="PS50112">
    <property type="entry name" value="PAS"/>
    <property type="match status" value="1"/>
</dbReference>
<dbReference type="Pfam" id="PF02518">
    <property type="entry name" value="HATPase_c"/>
    <property type="match status" value="1"/>
</dbReference>
<evidence type="ECO:0000313" key="13">
    <source>
        <dbReference type="Proteomes" id="UP000316598"/>
    </source>
</evidence>
<dbReference type="SUPFAM" id="SSF55874">
    <property type="entry name" value="ATPase domain of HSP90 chaperone/DNA topoisomerase II/histidine kinase"/>
    <property type="match status" value="1"/>
</dbReference>
<dbReference type="InterPro" id="IPR004358">
    <property type="entry name" value="Sig_transdc_His_kin-like_C"/>
</dbReference>
<dbReference type="Gene3D" id="1.10.287.130">
    <property type="match status" value="1"/>
</dbReference>
<gene>
    <name evidence="12" type="primary">fixL_2</name>
    <name evidence="12" type="ORF">Pla22_44540</name>
</gene>
<evidence type="ECO:0000313" key="12">
    <source>
        <dbReference type="EMBL" id="TWT49260.1"/>
    </source>
</evidence>
<evidence type="ECO:0000259" key="9">
    <source>
        <dbReference type="PROSITE" id="PS50109"/>
    </source>
</evidence>
<dbReference type="InterPro" id="IPR036097">
    <property type="entry name" value="HisK_dim/P_sf"/>
</dbReference>
<accession>A0A5C5WF34</accession>
<evidence type="ECO:0000256" key="1">
    <source>
        <dbReference type="ARBA" id="ARBA00000085"/>
    </source>
</evidence>
<dbReference type="InterPro" id="IPR000014">
    <property type="entry name" value="PAS"/>
</dbReference>
<dbReference type="InterPro" id="IPR003018">
    <property type="entry name" value="GAF"/>
</dbReference>
<dbReference type="PROSITE" id="PS50109">
    <property type="entry name" value="HIS_KIN"/>
    <property type="match status" value="1"/>
</dbReference>
<keyword evidence="13" id="KW-1185">Reference proteome</keyword>
<dbReference type="Pfam" id="PF13185">
    <property type="entry name" value="GAF_2"/>
    <property type="match status" value="1"/>
</dbReference>
<protein>
    <recommendedName>
        <fullName evidence="2">histidine kinase</fullName>
        <ecNumber evidence="2">2.7.13.3</ecNumber>
    </recommendedName>
</protein>
<keyword evidence="5" id="KW-0547">Nucleotide-binding</keyword>
<dbReference type="OrthoDB" id="236031at2"/>
<dbReference type="SUPFAM" id="SSF47384">
    <property type="entry name" value="Homodimeric domain of signal transducing histidine kinase"/>
    <property type="match status" value="1"/>
</dbReference>
<evidence type="ECO:0000256" key="6">
    <source>
        <dbReference type="ARBA" id="ARBA00022777"/>
    </source>
</evidence>
<organism evidence="12 13">
    <name type="scientific">Rubripirellula amarantea</name>
    <dbReference type="NCBI Taxonomy" id="2527999"/>
    <lineage>
        <taxon>Bacteria</taxon>
        <taxon>Pseudomonadati</taxon>
        <taxon>Planctomycetota</taxon>
        <taxon>Planctomycetia</taxon>
        <taxon>Pirellulales</taxon>
        <taxon>Pirellulaceae</taxon>
        <taxon>Rubripirellula</taxon>
    </lineage>
</organism>
<dbReference type="RefSeq" id="WP_146516799.1">
    <property type="nucleotide sequence ID" value="NZ_SJPI01000003.1"/>
</dbReference>
<dbReference type="InterPro" id="IPR005467">
    <property type="entry name" value="His_kinase_dom"/>
</dbReference>
<evidence type="ECO:0000256" key="8">
    <source>
        <dbReference type="ARBA" id="ARBA00023012"/>
    </source>
</evidence>
<feature type="domain" description="PAS" evidence="10">
    <location>
        <begin position="186"/>
        <end position="258"/>
    </location>
</feature>
<dbReference type="PANTHER" id="PTHR43065">
    <property type="entry name" value="SENSOR HISTIDINE KINASE"/>
    <property type="match status" value="1"/>
</dbReference>
<feature type="domain" description="PAC" evidence="11">
    <location>
        <begin position="263"/>
        <end position="315"/>
    </location>
</feature>
<dbReference type="PRINTS" id="PR00344">
    <property type="entry name" value="BCTRLSENSOR"/>
</dbReference>
<dbReference type="EMBL" id="SJPI01000003">
    <property type="protein sequence ID" value="TWT49260.1"/>
    <property type="molecule type" value="Genomic_DNA"/>
</dbReference>
<feature type="domain" description="Histidine kinase" evidence="9">
    <location>
        <begin position="335"/>
        <end position="545"/>
    </location>
</feature>
<dbReference type="InterPro" id="IPR035965">
    <property type="entry name" value="PAS-like_dom_sf"/>
</dbReference>
<keyword evidence="3" id="KW-0597">Phosphoprotein</keyword>
<keyword evidence="4 12" id="KW-0808">Transferase</keyword>
<dbReference type="InterPro" id="IPR036890">
    <property type="entry name" value="HATPase_C_sf"/>
</dbReference>
<dbReference type="CDD" id="cd00130">
    <property type="entry name" value="PAS"/>
    <property type="match status" value="1"/>
</dbReference>
<evidence type="ECO:0000256" key="4">
    <source>
        <dbReference type="ARBA" id="ARBA00022679"/>
    </source>
</evidence>
<dbReference type="Proteomes" id="UP000316598">
    <property type="component" value="Unassembled WGS sequence"/>
</dbReference>
<dbReference type="EC" id="2.7.13.3" evidence="2"/>